<dbReference type="Pfam" id="PF04434">
    <property type="entry name" value="SWIM"/>
    <property type="match status" value="1"/>
</dbReference>
<name>A0A897NL10_9EURY</name>
<evidence type="ECO:0000259" key="3">
    <source>
        <dbReference type="PROSITE" id="PS50966"/>
    </source>
</evidence>
<dbReference type="PROSITE" id="PS50966">
    <property type="entry name" value="ZF_SWIM"/>
    <property type="match status" value="1"/>
</dbReference>
<reference evidence="4" key="1">
    <citation type="submission" date="2020-11" db="EMBL/GenBank/DDBJ databases">
        <title>Carbohydrate-dependent, anaerobic sulfur respiration: A novel catabolism in halophilic archaea.</title>
        <authorList>
            <person name="Sorokin D.Y."/>
            <person name="Messina E."/>
            <person name="Smedile F."/>
            <person name="La Cono V."/>
            <person name="Hallsworth J.E."/>
            <person name="Yakimov M.M."/>
        </authorList>
    </citation>
    <scope>NUCLEOTIDE SEQUENCE</scope>
    <source>
        <strain evidence="4">HSR-Bgl</strain>
        <plasmid evidence="4">pHSR-Bgl01</plasmid>
    </source>
</reference>
<feature type="compositionally biased region" description="Low complexity" evidence="2">
    <location>
        <begin position="154"/>
        <end position="179"/>
    </location>
</feature>
<feature type="compositionally biased region" description="Basic and acidic residues" evidence="2">
    <location>
        <begin position="279"/>
        <end position="289"/>
    </location>
</feature>
<accession>A0A897NL10</accession>
<dbReference type="AlphaFoldDB" id="A0A897NL10"/>
<keyword evidence="4" id="KW-0614">Plasmid</keyword>
<dbReference type="Proteomes" id="UP000663305">
    <property type="component" value="Plasmid pHSR-Bgl01"/>
</dbReference>
<evidence type="ECO:0000313" key="5">
    <source>
        <dbReference type="Proteomes" id="UP000663305"/>
    </source>
</evidence>
<sequence length="289" mass="31437">MDVTEDAVRDVCTDAVFERGERYLTEGRIHEMHRVDTTVTAVVSGSRQYDVRVDLATNGFAPWCDCPYNGPGACKHVVAVLLRCVDDPPPAKAINSTSRSMAPTPTNSVRSCVTNSRPMRISAPGFSPESASRRDSRLTSFAPRSTGGSKRRTPSPTLSSSPSTSRSGSTSRTSTASRSGTRRRRPSTGHSSSRSTTTWSASTARTITSRVRSVRHSMGTSAVSRPRSETLVPLLTPSHSSTSGRCRERRSSRNTSRRPRSNSGKRRTSSPASSCVALDDTRRFEDHEN</sequence>
<dbReference type="EMBL" id="CP064790">
    <property type="protein sequence ID" value="QSG13467.1"/>
    <property type="molecule type" value="Genomic_DNA"/>
</dbReference>
<geneLocation type="plasmid" evidence="4 5">
    <name>pHSR-Bgl01</name>
</geneLocation>
<protein>
    <submittedName>
        <fullName evidence="4">SWIM zinc finger containing protein</fullName>
    </submittedName>
</protein>
<dbReference type="GO" id="GO:0008270">
    <property type="term" value="F:zinc ion binding"/>
    <property type="evidence" value="ECO:0007669"/>
    <property type="project" value="UniProtKB-KW"/>
</dbReference>
<feature type="region of interest" description="Disordered" evidence="2">
    <location>
        <begin position="93"/>
        <end position="289"/>
    </location>
</feature>
<gene>
    <name evidence="4" type="ORF">HSBGL_4053</name>
</gene>
<feature type="compositionally biased region" description="Basic residues" evidence="2">
    <location>
        <begin position="252"/>
        <end position="268"/>
    </location>
</feature>
<dbReference type="InterPro" id="IPR007527">
    <property type="entry name" value="Znf_SWIM"/>
</dbReference>
<feature type="compositionally biased region" description="Polar residues" evidence="2">
    <location>
        <begin position="138"/>
        <end position="148"/>
    </location>
</feature>
<proteinExistence type="predicted"/>
<keyword evidence="1" id="KW-0479">Metal-binding</keyword>
<keyword evidence="1" id="KW-0863">Zinc-finger</keyword>
<evidence type="ECO:0000256" key="1">
    <source>
        <dbReference type="PROSITE-ProRule" id="PRU00325"/>
    </source>
</evidence>
<feature type="domain" description="SWIM-type" evidence="3">
    <location>
        <begin position="49"/>
        <end position="85"/>
    </location>
</feature>
<evidence type="ECO:0000256" key="2">
    <source>
        <dbReference type="SAM" id="MobiDB-lite"/>
    </source>
</evidence>
<organism evidence="4 5">
    <name type="scientific">Halapricum desulfuricans</name>
    <dbReference type="NCBI Taxonomy" id="2841257"/>
    <lineage>
        <taxon>Archaea</taxon>
        <taxon>Methanobacteriati</taxon>
        <taxon>Methanobacteriota</taxon>
        <taxon>Stenosarchaea group</taxon>
        <taxon>Halobacteria</taxon>
        <taxon>Halobacteriales</taxon>
        <taxon>Haloarculaceae</taxon>
        <taxon>Halapricum</taxon>
    </lineage>
</organism>
<keyword evidence="1" id="KW-0862">Zinc</keyword>
<feature type="compositionally biased region" description="Low complexity" evidence="2">
    <location>
        <begin position="188"/>
        <end position="211"/>
    </location>
</feature>
<feature type="compositionally biased region" description="Polar residues" evidence="2">
    <location>
        <begin position="94"/>
        <end position="117"/>
    </location>
</feature>
<evidence type="ECO:0000313" key="4">
    <source>
        <dbReference type="EMBL" id="QSG13467.1"/>
    </source>
</evidence>